<name>W2SBE1_CYPE1</name>
<dbReference type="PANTHER" id="PTHR47934:SF6">
    <property type="entry name" value="MITOCHONDRIAL GROUP I INTRON SPLICING FACTOR CCM1-RELATED"/>
    <property type="match status" value="1"/>
</dbReference>
<proteinExistence type="predicted"/>
<dbReference type="InParanoid" id="W2SBE1"/>
<dbReference type="PANTHER" id="PTHR47934">
    <property type="entry name" value="PENTATRICOPEPTIDE REPEAT-CONTAINING PROTEIN PET309, MITOCHONDRIAL"/>
    <property type="match status" value="1"/>
</dbReference>
<evidence type="ECO:0000313" key="5">
    <source>
        <dbReference type="EMBL" id="ETN45239.1"/>
    </source>
</evidence>
<keyword evidence="6" id="KW-1185">Reference proteome</keyword>
<dbReference type="AlphaFoldDB" id="W2SBE1"/>
<dbReference type="eggNOG" id="ENOG502SN7Z">
    <property type="taxonomic scope" value="Eukaryota"/>
</dbReference>
<dbReference type="OrthoDB" id="185373at2759"/>
<accession>W2SBE1</accession>
<dbReference type="RefSeq" id="XP_008713009.1">
    <property type="nucleotide sequence ID" value="XM_008714787.1"/>
</dbReference>
<evidence type="ECO:0000313" key="6">
    <source>
        <dbReference type="Proteomes" id="UP000030752"/>
    </source>
</evidence>
<reference evidence="5 6" key="1">
    <citation type="submission" date="2013-03" db="EMBL/GenBank/DDBJ databases">
        <title>The Genome Sequence of Phialophora europaea CBS 101466.</title>
        <authorList>
            <consortium name="The Broad Institute Genomics Platform"/>
            <person name="Cuomo C."/>
            <person name="de Hoog S."/>
            <person name="Gorbushina A."/>
            <person name="Walker B."/>
            <person name="Young S.K."/>
            <person name="Zeng Q."/>
            <person name="Gargeya S."/>
            <person name="Fitzgerald M."/>
            <person name="Haas B."/>
            <person name="Abouelleil A."/>
            <person name="Allen A.W."/>
            <person name="Alvarado L."/>
            <person name="Arachchi H.M."/>
            <person name="Berlin A.M."/>
            <person name="Chapman S.B."/>
            <person name="Gainer-Dewar J."/>
            <person name="Goldberg J."/>
            <person name="Griggs A."/>
            <person name="Gujja S."/>
            <person name="Hansen M."/>
            <person name="Howarth C."/>
            <person name="Imamovic A."/>
            <person name="Ireland A."/>
            <person name="Larimer J."/>
            <person name="McCowan C."/>
            <person name="Murphy C."/>
            <person name="Pearson M."/>
            <person name="Poon T.W."/>
            <person name="Priest M."/>
            <person name="Roberts A."/>
            <person name="Saif S."/>
            <person name="Shea T."/>
            <person name="Sisk P."/>
            <person name="Sykes S."/>
            <person name="Wortman J."/>
            <person name="Nusbaum C."/>
            <person name="Birren B."/>
        </authorList>
    </citation>
    <scope>NUCLEOTIDE SEQUENCE [LARGE SCALE GENOMIC DNA]</scope>
    <source>
        <strain evidence="5 6">CBS 101466</strain>
    </source>
</reference>
<gene>
    <name evidence="5" type="ORF">HMPREF1541_10116</name>
</gene>
<dbReference type="GO" id="GO:0007005">
    <property type="term" value="P:mitochondrion organization"/>
    <property type="evidence" value="ECO:0007669"/>
    <property type="project" value="TreeGrafter"/>
</dbReference>
<dbReference type="HOGENOM" id="CLU_018824_0_0_1"/>
<feature type="compositionally biased region" description="Acidic residues" evidence="4">
    <location>
        <begin position="797"/>
        <end position="811"/>
    </location>
</feature>
<dbReference type="InterPro" id="IPR024319">
    <property type="entry name" value="ATPase_expression_mit"/>
</dbReference>
<dbReference type="STRING" id="1220924.W2SBE1"/>
<keyword evidence="2" id="KW-0809">Transit peptide</keyword>
<sequence>MTGAAPLLRTVDTAARSSRSRIPHLKAHINSRHLRLPTASLSPRPCKSQPIARQPSYGTRSSTSTAVNGHFFGQLGDAQGEARHEKSAVWTAPVEFENITSDHGVGLDSSRGSADEPKSLSAWDLREDEHPDRVFFALIHAADGAQFIHTASDHAFSRAFCQLDPEHFIEAYKPLYQDLPPSLHIGPAFRTVRSLEDRCKRFVRRIQRIMQMRTDAGFPLTLDVYRHVLWCAEVACDEQFARLVFDREMSAQGVDPDEDCYNSLLAACAKSGLNDVAHRKHHRRTQYHLDRRENVHGIRDQGQLAVLGRGRPHRSEPAGLRDYVLRVFKQMGEQGFAGNEKTFTSLMLALGQDGDMNGVKSILRSVWNINTELLLTFDEEEIESPTFYEENSPLRPTGRLLDTVVHVFGNNNEMYVASLLNDYLSRNYNINAPQHVWEKLFELTYQFARRENAWHRSRNWSPGHLPGQALPRLFEMMTDEPHNVQPTVQLLTRLSQNAGQHFEYDAAIGHLREAVRLLDVEQTKLSELYDRILPSVTNVHNESYFLSDEFFADRQLFIQHSIQVDADLQAVILAVRRLLRRQRPPRSELEQQWEHVTQRIPDIIREFQTKLPNEIGYKTMNGAVRIKNGYLHRSYAIELADAHFIVKTGILRRALDLDHHSIMIERLRRVPRKLERFSKWCFLCCKEDHSLLQCPDRDRILAGPMEVLSYARPTLTEDGADEEPSTGWALFPEVEEKPQVVEPPVRESRSNVLWIRSSAEMWHQEHLKARWHAAEKGDGYAGQTPDPVKRPEAGEEKEVEQDLEDEFESEPDEAKTRP</sequence>
<dbReference type="Gene3D" id="1.25.40.10">
    <property type="entry name" value="Tetratricopeptide repeat domain"/>
    <property type="match status" value="1"/>
</dbReference>
<keyword evidence="3" id="KW-0496">Mitochondrion</keyword>
<comment type="subcellular location">
    <subcellularLocation>
        <location evidence="1">Mitochondrion</location>
    </subcellularLocation>
</comment>
<dbReference type="InterPro" id="IPR051114">
    <property type="entry name" value="Mito_RNA_Proc_CCM1"/>
</dbReference>
<dbReference type="Proteomes" id="UP000030752">
    <property type="component" value="Unassembled WGS sequence"/>
</dbReference>
<dbReference type="GeneID" id="19977455"/>
<dbReference type="Pfam" id="PF12921">
    <property type="entry name" value="ATP13"/>
    <property type="match status" value="1"/>
</dbReference>
<evidence type="ECO:0000256" key="1">
    <source>
        <dbReference type="ARBA" id="ARBA00004173"/>
    </source>
</evidence>
<evidence type="ECO:0000256" key="2">
    <source>
        <dbReference type="ARBA" id="ARBA00022946"/>
    </source>
</evidence>
<feature type="region of interest" description="Disordered" evidence="4">
    <location>
        <begin position="37"/>
        <end position="63"/>
    </location>
</feature>
<dbReference type="VEuPathDB" id="FungiDB:HMPREF1541_10116"/>
<dbReference type="GO" id="GO:0005739">
    <property type="term" value="C:mitochondrion"/>
    <property type="evidence" value="ECO:0007669"/>
    <property type="project" value="UniProtKB-SubCell"/>
</dbReference>
<organism evidence="5 6">
    <name type="scientific">Cyphellophora europaea (strain CBS 101466)</name>
    <name type="common">Phialophora europaea</name>
    <dbReference type="NCBI Taxonomy" id="1220924"/>
    <lineage>
        <taxon>Eukaryota</taxon>
        <taxon>Fungi</taxon>
        <taxon>Dikarya</taxon>
        <taxon>Ascomycota</taxon>
        <taxon>Pezizomycotina</taxon>
        <taxon>Eurotiomycetes</taxon>
        <taxon>Chaetothyriomycetidae</taxon>
        <taxon>Chaetothyriales</taxon>
        <taxon>Cyphellophoraceae</taxon>
        <taxon>Cyphellophora</taxon>
    </lineage>
</organism>
<evidence type="ECO:0000256" key="4">
    <source>
        <dbReference type="SAM" id="MobiDB-lite"/>
    </source>
</evidence>
<protein>
    <submittedName>
        <fullName evidence="5">Uncharacterized protein</fullName>
    </submittedName>
</protein>
<dbReference type="GO" id="GO:0006396">
    <property type="term" value="P:RNA processing"/>
    <property type="evidence" value="ECO:0007669"/>
    <property type="project" value="TreeGrafter"/>
</dbReference>
<feature type="region of interest" description="Disordered" evidence="4">
    <location>
        <begin position="773"/>
        <end position="818"/>
    </location>
</feature>
<dbReference type="InterPro" id="IPR011990">
    <property type="entry name" value="TPR-like_helical_dom_sf"/>
</dbReference>
<evidence type="ECO:0000256" key="3">
    <source>
        <dbReference type="ARBA" id="ARBA00023128"/>
    </source>
</evidence>
<dbReference type="EMBL" id="KB822713">
    <property type="protein sequence ID" value="ETN45239.1"/>
    <property type="molecule type" value="Genomic_DNA"/>
</dbReference>
<dbReference type="GO" id="GO:0003729">
    <property type="term" value="F:mRNA binding"/>
    <property type="evidence" value="ECO:0007669"/>
    <property type="project" value="TreeGrafter"/>
</dbReference>
<feature type="compositionally biased region" description="Basic and acidic residues" evidence="4">
    <location>
        <begin position="787"/>
        <end position="796"/>
    </location>
</feature>